<evidence type="ECO:0000313" key="7">
    <source>
        <dbReference type="Proteomes" id="UP000807353"/>
    </source>
</evidence>
<keyword evidence="7" id="KW-1185">Reference proteome</keyword>
<dbReference type="Pfam" id="PF08991">
    <property type="entry name" value="CMC4"/>
    <property type="match status" value="1"/>
</dbReference>
<proteinExistence type="inferred from homology"/>
<dbReference type="OrthoDB" id="13601at2759"/>
<reference evidence="6" key="1">
    <citation type="submission" date="2020-11" db="EMBL/GenBank/DDBJ databases">
        <authorList>
            <consortium name="DOE Joint Genome Institute"/>
            <person name="Ahrendt S."/>
            <person name="Riley R."/>
            <person name="Andreopoulos W."/>
            <person name="Labutti K."/>
            <person name="Pangilinan J."/>
            <person name="Ruiz-Duenas F.J."/>
            <person name="Barrasa J.M."/>
            <person name="Sanchez-Garcia M."/>
            <person name="Camarero S."/>
            <person name="Miyauchi S."/>
            <person name="Serrano A."/>
            <person name="Linde D."/>
            <person name="Babiker R."/>
            <person name="Drula E."/>
            <person name="Ayuso-Fernandez I."/>
            <person name="Pacheco R."/>
            <person name="Padilla G."/>
            <person name="Ferreira P."/>
            <person name="Barriuso J."/>
            <person name="Kellner H."/>
            <person name="Castanera R."/>
            <person name="Alfaro M."/>
            <person name="Ramirez L."/>
            <person name="Pisabarro A.G."/>
            <person name="Kuo A."/>
            <person name="Tritt A."/>
            <person name="Lipzen A."/>
            <person name="He G."/>
            <person name="Yan M."/>
            <person name="Ng V."/>
            <person name="Cullen D."/>
            <person name="Martin F."/>
            <person name="Rosso M.-N."/>
            <person name="Henrissat B."/>
            <person name="Hibbett D."/>
            <person name="Martinez A.T."/>
            <person name="Grigoriev I.V."/>
        </authorList>
    </citation>
    <scope>NUCLEOTIDE SEQUENCE</scope>
    <source>
        <strain evidence="6">CBS 247.69</strain>
    </source>
</reference>
<keyword evidence="5" id="KW-1015">Disulfide bond</keyword>
<accession>A0A9P5YAD5</accession>
<protein>
    <recommendedName>
        <fullName evidence="3">Cx9C motif-containing protein 4, mitochondrial</fullName>
    </recommendedName>
</protein>
<evidence type="ECO:0000256" key="5">
    <source>
        <dbReference type="ARBA" id="ARBA00023157"/>
    </source>
</evidence>
<dbReference type="Proteomes" id="UP000807353">
    <property type="component" value="Unassembled WGS sequence"/>
</dbReference>
<name>A0A9P5YAD5_9AGAR</name>
<evidence type="ECO:0000256" key="3">
    <source>
        <dbReference type="ARBA" id="ARBA00019406"/>
    </source>
</evidence>
<dbReference type="PROSITE" id="PS51808">
    <property type="entry name" value="CHCH"/>
    <property type="match status" value="1"/>
</dbReference>
<dbReference type="InterPro" id="IPR027179">
    <property type="entry name" value="CMC4"/>
</dbReference>
<evidence type="ECO:0000256" key="2">
    <source>
        <dbReference type="ARBA" id="ARBA00009858"/>
    </source>
</evidence>
<comment type="subcellular location">
    <subcellularLocation>
        <location evidence="1">Mitochondrion intermembrane space</location>
    </subcellularLocation>
</comment>
<gene>
    <name evidence="6" type="ORF">BDZ94DRAFT_1160523</name>
</gene>
<comment type="similarity">
    <text evidence="2">Belongs to the CMC4 family.</text>
</comment>
<keyword evidence="4" id="KW-0496">Mitochondrion</keyword>
<dbReference type="PANTHER" id="PTHR15590">
    <property type="entry name" value="CX9C MOTIF-CONTAINING PROTEIN 4"/>
    <property type="match status" value="1"/>
</dbReference>
<comment type="caution">
    <text evidence="6">The sequence shown here is derived from an EMBL/GenBank/DDBJ whole genome shotgun (WGS) entry which is preliminary data.</text>
</comment>
<sequence length="66" mass="7610">TRTACDLQACLNKNTYKPERCDKVLRSLYECCQRMYDERGDDAEASACPQANIVKRWIKDHPGTTK</sequence>
<dbReference type="PANTHER" id="PTHR15590:SF0">
    <property type="entry name" value="CX9C MOTIF-CONTAINING PROTEIN 4"/>
    <property type="match status" value="1"/>
</dbReference>
<evidence type="ECO:0000256" key="4">
    <source>
        <dbReference type="ARBA" id="ARBA00023128"/>
    </source>
</evidence>
<dbReference type="InterPro" id="IPR009069">
    <property type="entry name" value="Cys_alpha_HP_mot_SF"/>
</dbReference>
<evidence type="ECO:0000313" key="6">
    <source>
        <dbReference type="EMBL" id="KAF9465208.1"/>
    </source>
</evidence>
<dbReference type="Gene3D" id="1.10.287.1130">
    <property type="entry name" value="CytochromE C oxidase copper chaperone"/>
    <property type="match status" value="1"/>
</dbReference>
<feature type="non-terminal residue" evidence="6">
    <location>
        <position position="1"/>
    </location>
</feature>
<evidence type="ECO:0000256" key="1">
    <source>
        <dbReference type="ARBA" id="ARBA00004569"/>
    </source>
</evidence>
<dbReference type="SUPFAM" id="SSF47072">
    <property type="entry name" value="Cysteine alpha-hairpin motif"/>
    <property type="match status" value="1"/>
</dbReference>
<dbReference type="AlphaFoldDB" id="A0A9P5YAD5"/>
<dbReference type="GO" id="GO:0005758">
    <property type="term" value="C:mitochondrial intermembrane space"/>
    <property type="evidence" value="ECO:0007669"/>
    <property type="project" value="UniProtKB-SubCell"/>
</dbReference>
<organism evidence="6 7">
    <name type="scientific">Collybia nuda</name>
    <dbReference type="NCBI Taxonomy" id="64659"/>
    <lineage>
        <taxon>Eukaryota</taxon>
        <taxon>Fungi</taxon>
        <taxon>Dikarya</taxon>
        <taxon>Basidiomycota</taxon>
        <taxon>Agaricomycotina</taxon>
        <taxon>Agaricomycetes</taxon>
        <taxon>Agaricomycetidae</taxon>
        <taxon>Agaricales</taxon>
        <taxon>Tricholomatineae</taxon>
        <taxon>Clitocybaceae</taxon>
        <taxon>Collybia</taxon>
    </lineage>
</organism>
<dbReference type="EMBL" id="MU150249">
    <property type="protein sequence ID" value="KAF9465208.1"/>
    <property type="molecule type" value="Genomic_DNA"/>
</dbReference>